<dbReference type="GO" id="GO:0005829">
    <property type="term" value="C:cytosol"/>
    <property type="evidence" value="ECO:0007669"/>
    <property type="project" value="UniProtKB-ARBA"/>
</dbReference>
<evidence type="ECO:0000256" key="9">
    <source>
        <dbReference type="ARBA" id="ARBA00022527"/>
    </source>
</evidence>
<dbReference type="InterPro" id="IPR000719">
    <property type="entry name" value="Prot_kinase_dom"/>
</dbReference>
<evidence type="ECO:0000256" key="24">
    <source>
        <dbReference type="ARBA" id="ARBA00071069"/>
    </source>
</evidence>
<dbReference type="PANTHER" id="PTHR44329">
    <property type="entry name" value="SERINE/THREONINE-PROTEIN KINASE TNNI3K-RELATED"/>
    <property type="match status" value="1"/>
</dbReference>
<dbReference type="SUPFAM" id="SSF56112">
    <property type="entry name" value="Protein kinase-like (PK-like)"/>
    <property type="match status" value="1"/>
</dbReference>
<dbReference type="GO" id="GO:0070427">
    <property type="term" value="P:nucleotide-binding oligomerization domain containing 1 signaling pathway"/>
    <property type="evidence" value="ECO:0007669"/>
    <property type="project" value="UniProtKB-ARBA"/>
</dbReference>
<evidence type="ECO:0000256" key="3">
    <source>
        <dbReference type="ARBA" id="ARBA00004496"/>
    </source>
</evidence>
<dbReference type="InterPro" id="IPR042149">
    <property type="entry name" value="CARD_RIP2"/>
</dbReference>
<feature type="domain" description="Protein kinase" evidence="28">
    <location>
        <begin position="26"/>
        <end position="300"/>
    </location>
</feature>
<dbReference type="Pfam" id="PF07714">
    <property type="entry name" value="PK_Tyr_Ser-Thr"/>
    <property type="match status" value="1"/>
</dbReference>
<dbReference type="GO" id="GO:0002250">
    <property type="term" value="P:adaptive immune response"/>
    <property type="evidence" value="ECO:0007669"/>
    <property type="project" value="UniProtKB-KW"/>
</dbReference>
<dbReference type="InterPro" id="IPR001315">
    <property type="entry name" value="CARD"/>
</dbReference>
<dbReference type="GO" id="GO:0043123">
    <property type="term" value="P:positive regulation of canonical NF-kappaB signal transduction"/>
    <property type="evidence" value="ECO:0007669"/>
    <property type="project" value="UniProtKB-ARBA"/>
</dbReference>
<dbReference type="GO" id="GO:0140895">
    <property type="term" value="P:cell surface toll-like receptor signaling pathway"/>
    <property type="evidence" value="ECO:0007669"/>
    <property type="project" value="UniProtKB-ARBA"/>
</dbReference>
<evidence type="ECO:0000256" key="26">
    <source>
        <dbReference type="PIRSR" id="PIRSR037921-1"/>
    </source>
</evidence>
<dbReference type="InterPro" id="IPR001245">
    <property type="entry name" value="Ser-Thr/Tyr_kinase_cat_dom"/>
</dbReference>
<dbReference type="EC" id="2.7.11.1" evidence="5"/>
<evidence type="ECO:0000256" key="8">
    <source>
        <dbReference type="ARBA" id="ARBA00022499"/>
    </source>
</evidence>
<dbReference type="GO" id="GO:0005524">
    <property type="term" value="F:ATP binding"/>
    <property type="evidence" value="ECO:0007669"/>
    <property type="project" value="UniProtKB-KW"/>
</dbReference>
<evidence type="ECO:0000256" key="12">
    <source>
        <dbReference type="ARBA" id="ARBA00022679"/>
    </source>
</evidence>
<dbReference type="InterPro" id="IPR051681">
    <property type="entry name" value="Ser/Thr_Kinases-Pseudokinases"/>
</dbReference>
<keyword evidence="12" id="KW-0808">Transferase</keyword>
<sequence length="576" mass="64436">MSGGEGGGRRVGALSYGLPSIPSSKLPDLRFISRGAYGTVSAARHADWRVPVALKCLQGPLLDSDRNHLLKEAEILHKARFSYILPILGICNEPEFLGIVTEYMTNGSLNQLLHGKDVYPDIPWCLRFRILYEIALGVNYLHNMNPPLLHHDLKTQNILLDDEFHIKIADFGMSKWRVISMSQSRSESSLPEGGTIIYMPPEDYNPSQKTRASVKHDIYSYAVIMWEVMSRKQPFEEVINPLQIMYSVSQGQRLDLTEGSLSMDIPHRGLVIRLMESGWAQNPDERPSFLKCLIDLEPVLRTFDEIAMLEAVILLKRSKSLYESESIYKSGKKTNVEQISLNIPLNPEKPAYTSSIQCDALPLRSISPDTSKFKSIPQCNVLSSGEILLTKVGSLYSEKNAFCKLCALDGNSGCLHSLSSQSTDGNLSVTQSAKLLVHPYSTVPSSDKSTSDASSSTSCVLQSSQIPSDFVLETIQQNVAHQWIQSKREEIIDQMTEACLNQSLDALLSRFLLMKEDYELISTKPTRTSKVRQLLDTSDGQGEDFARIIVQKLKDNKQLGLQPYPDIVSNSQRLYL</sequence>
<keyword evidence="14 27" id="KW-0547">Nucleotide-binding</keyword>
<keyword evidence="13" id="KW-0053">Apoptosis</keyword>
<organism evidence="30 31">
    <name type="scientific">Sylvia atricapilla</name>
    <name type="common">blackcap</name>
    <dbReference type="NCBI Taxonomy" id="48155"/>
    <lineage>
        <taxon>Eukaryota</taxon>
        <taxon>Metazoa</taxon>
        <taxon>Chordata</taxon>
        <taxon>Craniata</taxon>
        <taxon>Vertebrata</taxon>
        <taxon>Euteleostomi</taxon>
        <taxon>Archelosauria</taxon>
        <taxon>Archosauria</taxon>
        <taxon>Dinosauria</taxon>
        <taxon>Saurischia</taxon>
        <taxon>Theropoda</taxon>
        <taxon>Coelurosauria</taxon>
        <taxon>Aves</taxon>
        <taxon>Neognathae</taxon>
        <taxon>Neoaves</taxon>
        <taxon>Telluraves</taxon>
        <taxon>Australaves</taxon>
        <taxon>Passeriformes</taxon>
        <taxon>Sylvioidea</taxon>
        <taxon>Sylviidae</taxon>
        <taxon>Sylviinae</taxon>
        <taxon>Sylvia</taxon>
    </lineage>
</organism>
<dbReference type="AlphaFoldDB" id="A0A7K7E6C8"/>
<dbReference type="EMBL" id="VZSL01000038">
    <property type="protein sequence ID" value="NWY40367.1"/>
    <property type="molecule type" value="Genomic_DNA"/>
</dbReference>
<evidence type="ECO:0000259" key="29">
    <source>
        <dbReference type="PROSITE" id="PS50209"/>
    </source>
</evidence>
<dbReference type="GO" id="GO:0043065">
    <property type="term" value="P:positive regulation of apoptotic process"/>
    <property type="evidence" value="ECO:0007669"/>
    <property type="project" value="InterPro"/>
</dbReference>
<dbReference type="Gene3D" id="1.10.533.10">
    <property type="entry name" value="Death Domain, Fas"/>
    <property type="match status" value="1"/>
</dbReference>
<gene>
    <name evidence="30" type="primary">Ripk2_1</name>
    <name evidence="30" type="ORF">SYLATR_R10337</name>
</gene>
<dbReference type="PROSITE" id="PS00108">
    <property type="entry name" value="PROTEIN_KINASE_ST"/>
    <property type="match status" value="1"/>
</dbReference>
<dbReference type="GO" id="GO:0070431">
    <property type="term" value="P:nucleotide-binding oligomerization domain containing 2 signaling pathway"/>
    <property type="evidence" value="ECO:0007669"/>
    <property type="project" value="UniProtKB-ARBA"/>
</dbReference>
<dbReference type="SMART" id="SM00220">
    <property type="entry name" value="S_TKc"/>
    <property type="match status" value="1"/>
</dbReference>
<evidence type="ECO:0000256" key="5">
    <source>
        <dbReference type="ARBA" id="ARBA00012513"/>
    </source>
</evidence>
<dbReference type="CDD" id="cd08786">
    <property type="entry name" value="CARD_RIP2_CARD3"/>
    <property type="match status" value="1"/>
</dbReference>
<dbReference type="InterPro" id="IPR011009">
    <property type="entry name" value="Kinase-like_dom_sf"/>
</dbReference>
<keyword evidence="11" id="KW-0399">Innate immunity</keyword>
<feature type="binding site" evidence="27">
    <location>
        <begin position="32"/>
        <end position="40"/>
    </location>
    <ligand>
        <name>ATP</name>
        <dbReference type="ChEBI" id="CHEBI:30616"/>
    </ligand>
</feature>
<evidence type="ECO:0000259" key="28">
    <source>
        <dbReference type="PROSITE" id="PS50011"/>
    </source>
</evidence>
<evidence type="ECO:0000313" key="30">
    <source>
        <dbReference type="EMBL" id="NWY40367.1"/>
    </source>
</evidence>
<comment type="similarity">
    <text evidence="4">Belongs to the protein kinase superfamily. TKL Ser/Thr protein kinase family.</text>
</comment>
<evidence type="ECO:0000256" key="1">
    <source>
        <dbReference type="ARBA" id="ARBA00004202"/>
    </source>
</evidence>
<dbReference type="GO" id="GO:0045087">
    <property type="term" value="P:innate immune response"/>
    <property type="evidence" value="ECO:0007669"/>
    <property type="project" value="UniProtKB-KW"/>
</dbReference>
<comment type="catalytic activity">
    <reaction evidence="22">
        <text>L-threonyl-[protein] + ATP = O-phospho-L-threonyl-[protein] + ADP + H(+)</text>
        <dbReference type="Rhea" id="RHEA:46608"/>
        <dbReference type="Rhea" id="RHEA-COMP:11060"/>
        <dbReference type="Rhea" id="RHEA-COMP:11605"/>
        <dbReference type="ChEBI" id="CHEBI:15378"/>
        <dbReference type="ChEBI" id="CHEBI:30013"/>
        <dbReference type="ChEBI" id="CHEBI:30616"/>
        <dbReference type="ChEBI" id="CHEBI:61977"/>
        <dbReference type="ChEBI" id="CHEBI:456216"/>
        <dbReference type="EC" id="2.7.11.1"/>
    </reaction>
</comment>
<dbReference type="GO" id="GO:0042742">
    <property type="term" value="P:defense response to bacterium"/>
    <property type="evidence" value="ECO:0007669"/>
    <property type="project" value="UniProtKB-ARBA"/>
</dbReference>
<evidence type="ECO:0000256" key="4">
    <source>
        <dbReference type="ARBA" id="ARBA00005843"/>
    </source>
</evidence>
<keyword evidence="6" id="KW-1003">Cell membrane</keyword>
<evidence type="ECO:0000256" key="6">
    <source>
        <dbReference type="ARBA" id="ARBA00022475"/>
    </source>
</evidence>
<keyword evidence="15 30" id="KW-0418">Kinase</keyword>
<dbReference type="FunFam" id="1.10.510.10:FF:000288">
    <property type="entry name" value="Receptor-interacting serine/threonine-protein kinase 2"/>
    <property type="match status" value="1"/>
</dbReference>
<reference evidence="30 31" key="1">
    <citation type="submission" date="2019-09" db="EMBL/GenBank/DDBJ databases">
        <title>Bird 10,000 Genomes (B10K) Project - Family phase.</title>
        <authorList>
            <person name="Zhang G."/>
        </authorList>
    </citation>
    <scope>NUCLEOTIDE SEQUENCE [LARGE SCALE GENOMIC DNA]</scope>
    <source>
        <strain evidence="30">OUT-0013</strain>
        <tissue evidence="30">Blood</tissue>
    </source>
</reference>
<keyword evidence="9" id="KW-0723">Serine/threonine-protein kinase</keyword>
<comment type="caution">
    <text evidence="30">The sequence shown here is derived from an EMBL/GenBank/DDBJ whole genome shotgun (WGS) entry which is preliminary data.</text>
</comment>
<dbReference type="InterPro" id="IPR008271">
    <property type="entry name" value="Ser/Thr_kinase_AS"/>
</dbReference>
<evidence type="ECO:0000256" key="21">
    <source>
        <dbReference type="ARBA" id="ARBA00023136"/>
    </source>
</evidence>
<keyword evidence="19" id="KW-0391">Immunity</keyword>
<feature type="non-terminal residue" evidence="30">
    <location>
        <position position="576"/>
    </location>
</feature>
<evidence type="ECO:0000256" key="19">
    <source>
        <dbReference type="ARBA" id="ARBA00022859"/>
    </source>
</evidence>
<dbReference type="FunFam" id="1.10.533.10:FF:000037">
    <property type="entry name" value="Receptor-interacting serine/threonine-protein kinase 2"/>
    <property type="match status" value="1"/>
</dbReference>
<protein>
    <recommendedName>
        <fullName evidence="24">Receptor-interacting serine/threonine-protein kinase 2</fullName>
        <ecNumber evidence="5">2.7.11.1</ecNumber>
    </recommendedName>
    <alternativeName>
        <fullName evidence="25">Tyrosine-protein kinase RIPK2</fullName>
    </alternativeName>
</protein>
<evidence type="ECO:0000256" key="15">
    <source>
        <dbReference type="ARBA" id="ARBA00022777"/>
    </source>
</evidence>
<dbReference type="PROSITE" id="PS50011">
    <property type="entry name" value="PROTEIN_KINASE_DOM"/>
    <property type="match status" value="1"/>
</dbReference>
<name>A0A7K7E6C8_9SYLV</name>
<evidence type="ECO:0000256" key="17">
    <source>
        <dbReference type="ARBA" id="ARBA00022840"/>
    </source>
</evidence>
<evidence type="ECO:0000313" key="31">
    <source>
        <dbReference type="Proteomes" id="UP000573818"/>
    </source>
</evidence>
<evidence type="ECO:0000256" key="22">
    <source>
        <dbReference type="ARBA" id="ARBA00047899"/>
    </source>
</evidence>
<feature type="domain" description="CARD" evidence="29">
    <location>
        <begin position="476"/>
        <end position="558"/>
    </location>
</feature>
<keyword evidence="7" id="KW-0963">Cytoplasm</keyword>
<keyword evidence="16" id="KW-0256">Endoplasmic reticulum</keyword>
<evidence type="ECO:0000256" key="14">
    <source>
        <dbReference type="ARBA" id="ARBA00022741"/>
    </source>
</evidence>
<keyword evidence="31" id="KW-1185">Reference proteome</keyword>
<keyword evidence="17 27" id="KW-0067">ATP-binding</keyword>
<dbReference type="GO" id="GO:0001819">
    <property type="term" value="P:positive regulation of cytokine production"/>
    <property type="evidence" value="ECO:0007669"/>
    <property type="project" value="UniProtKB-ARBA"/>
</dbReference>
<dbReference type="SUPFAM" id="SSF47986">
    <property type="entry name" value="DEATH domain"/>
    <property type="match status" value="1"/>
</dbReference>
<dbReference type="InterPro" id="IPR017322">
    <property type="entry name" value="Rcpt-int_Ser/Thr_kinase-2"/>
</dbReference>
<keyword evidence="8" id="KW-1017">Isopeptide bond</keyword>
<dbReference type="GO" id="GO:0005783">
    <property type="term" value="C:endoplasmic reticulum"/>
    <property type="evidence" value="ECO:0007669"/>
    <property type="project" value="UniProtKB-SubCell"/>
</dbReference>
<feature type="active site" description="Proton acceptor" evidence="26">
    <location>
        <position position="152"/>
    </location>
</feature>
<dbReference type="GO" id="GO:0080090">
    <property type="term" value="P:regulation of primary metabolic process"/>
    <property type="evidence" value="ECO:0007669"/>
    <property type="project" value="UniProtKB-ARBA"/>
</dbReference>
<evidence type="ECO:0000256" key="11">
    <source>
        <dbReference type="ARBA" id="ARBA00022588"/>
    </source>
</evidence>
<evidence type="ECO:0000256" key="16">
    <source>
        <dbReference type="ARBA" id="ARBA00022824"/>
    </source>
</evidence>
<dbReference type="PIRSF" id="PIRSF037921">
    <property type="entry name" value="STPK_RIP2"/>
    <property type="match status" value="1"/>
</dbReference>
<evidence type="ECO:0000256" key="20">
    <source>
        <dbReference type="ARBA" id="ARBA00023130"/>
    </source>
</evidence>
<dbReference type="GO" id="GO:0004706">
    <property type="term" value="F:JUN kinase kinase kinase activity"/>
    <property type="evidence" value="ECO:0007669"/>
    <property type="project" value="TreeGrafter"/>
</dbReference>
<dbReference type="Proteomes" id="UP000573818">
    <property type="component" value="Unassembled WGS sequence"/>
</dbReference>
<comment type="catalytic activity">
    <reaction evidence="23">
        <text>L-seryl-[protein] + ATP = O-phospho-L-seryl-[protein] + ADP + H(+)</text>
        <dbReference type="Rhea" id="RHEA:17989"/>
        <dbReference type="Rhea" id="RHEA-COMP:9863"/>
        <dbReference type="Rhea" id="RHEA-COMP:11604"/>
        <dbReference type="ChEBI" id="CHEBI:15378"/>
        <dbReference type="ChEBI" id="CHEBI:29999"/>
        <dbReference type="ChEBI" id="CHEBI:30616"/>
        <dbReference type="ChEBI" id="CHEBI:83421"/>
        <dbReference type="ChEBI" id="CHEBI:456216"/>
        <dbReference type="EC" id="2.7.11.1"/>
    </reaction>
</comment>
<dbReference type="PANTHER" id="PTHR44329:SF9">
    <property type="entry name" value="RECEPTOR-INTERACTING SERINE_THREONINE-PROTEIN KINASE 2"/>
    <property type="match status" value="1"/>
</dbReference>
<keyword evidence="20" id="KW-1064">Adaptive immunity</keyword>
<keyword evidence="21" id="KW-0472">Membrane</keyword>
<dbReference type="Pfam" id="PF00619">
    <property type="entry name" value="CARD"/>
    <property type="match status" value="1"/>
</dbReference>
<dbReference type="GO" id="GO:0006915">
    <property type="term" value="P:apoptotic process"/>
    <property type="evidence" value="ECO:0007669"/>
    <property type="project" value="UniProtKB-KW"/>
</dbReference>
<dbReference type="GO" id="GO:0005886">
    <property type="term" value="C:plasma membrane"/>
    <property type="evidence" value="ECO:0007669"/>
    <property type="project" value="UniProtKB-SubCell"/>
</dbReference>
<dbReference type="PROSITE" id="PS50209">
    <property type="entry name" value="CARD"/>
    <property type="match status" value="1"/>
</dbReference>
<evidence type="ECO:0000256" key="10">
    <source>
        <dbReference type="ARBA" id="ARBA00022553"/>
    </source>
</evidence>
<dbReference type="GO" id="GO:0071225">
    <property type="term" value="P:cellular response to muramyl dipeptide"/>
    <property type="evidence" value="ECO:0007669"/>
    <property type="project" value="UniProtKB-ARBA"/>
</dbReference>
<feature type="binding site" evidence="27">
    <location>
        <position position="55"/>
    </location>
    <ligand>
        <name>ATP</name>
        <dbReference type="ChEBI" id="CHEBI:30616"/>
    </ligand>
</feature>
<keyword evidence="18" id="KW-0832">Ubl conjugation</keyword>
<evidence type="ECO:0000256" key="23">
    <source>
        <dbReference type="ARBA" id="ARBA00048679"/>
    </source>
</evidence>
<comment type="subcellular location">
    <subcellularLocation>
        <location evidence="1">Cell membrane</location>
        <topology evidence="1">Peripheral membrane protein</topology>
    </subcellularLocation>
    <subcellularLocation>
        <location evidence="3">Cytoplasm</location>
    </subcellularLocation>
    <subcellularLocation>
        <location evidence="2">Endoplasmic reticulum</location>
    </subcellularLocation>
</comment>
<evidence type="ECO:0000256" key="27">
    <source>
        <dbReference type="PIRSR" id="PIRSR037921-2"/>
    </source>
</evidence>
<evidence type="ECO:0000256" key="18">
    <source>
        <dbReference type="ARBA" id="ARBA00022843"/>
    </source>
</evidence>
<proteinExistence type="inferred from homology"/>
<feature type="non-terminal residue" evidence="30">
    <location>
        <position position="1"/>
    </location>
</feature>
<evidence type="ECO:0000256" key="13">
    <source>
        <dbReference type="ARBA" id="ARBA00022703"/>
    </source>
</evidence>
<evidence type="ECO:0000256" key="2">
    <source>
        <dbReference type="ARBA" id="ARBA00004240"/>
    </source>
</evidence>
<dbReference type="InterPro" id="IPR011029">
    <property type="entry name" value="DEATH-like_dom_sf"/>
</dbReference>
<keyword evidence="10" id="KW-0597">Phosphoprotein</keyword>
<dbReference type="Gene3D" id="1.10.510.10">
    <property type="entry name" value="Transferase(Phosphotransferase) domain 1"/>
    <property type="match status" value="1"/>
</dbReference>
<evidence type="ECO:0000256" key="25">
    <source>
        <dbReference type="ARBA" id="ARBA00075761"/>
    </source>
</evidence>
<evidence type="ECO:0000256" key="7">
    <source>
        <dbReference type="ARBA" id="ARBA00022490"/>
    </source>
</evidence>
<accession>A0A7K7E6C8</accession>